<organism evidence="1 2">
    <name type="scientific">Dialister invisus DSM 15470</name>
    <dbReference type="NCBI Taxonomy" id="592028"/>
    <lineage>
        <taxon>Bacteria</taxon>
        <taxon>Bacillati</taxon>
        <taxon>Bacillota</taxon>
        <taxon>Negativicutes</taxon>
        <taxon>Veillonellales</taxon>
        <taxon>Veillonellaceae</taxon>
        <taxon>Dialister</taxon>
    </lineage>
</organism>
<reference evidence="1" key="1">
    <citation type="submission" date="2009-09" db="EMBL/GenBank/DDBJ databases">
        <authorList>
            <person name="Weinstock G."/>
            <person name="Sodergren E."/>
            <person name="Clifton S."/>
            <person name="Fulton L."/>
            <person name="Fulton B."/>
            <person name="Courtney L."/>
            <person name="Fronick C."/>
            <person name="Harrison M."/>
            <person name="Strong C."/>
            <person name="Farmer C."/>
            <person name="Delahaunty K."/>
            <person name="Markovic C."/>
            <person name="Hall O."/>
            <person name="Minx P."/>
            <person name="Tomlinson C."/>
            <person name="Mitreva M."/>
            <person name="Nelson J."/>
            <person name="Hou S."/>
            <person name="Wollam A."/>
            <person name="Pepin K.H."/>
            <person name="Johnson M."/>
            <person name="Bhonagiri V."/>
            <person name="Nash W.E."/>
            <person name="Warren W."/>
            <person name="Chinwalla A."/>
            <person name="Mardis E.R."/>
            <person name="Wilson R.K."/>
        </authorList>
    </citation>
    <scope>NUCLEOTIDE SEQUENCE [LARGE SCALE GENOMIC DNA]</scope>
    <source>
        <strain evidence="1">DSM 15470</strain>
    </source>
</reference>
<sequence>MYTRNKNFLKEKMISFRSDIGRNENHFSVLSLSFHFICKLPFLPFLC</sequence>
<evidence type="ECO:0000313" key="1">
    <source>
        <dbReference type="EMBL" id="EEW97449.1"/>
    </source>
</evidence>
<evidence type="ECO:0000313" key="2">
    <source>
        <dbReference type="Proteomes" id="UP000004736"/>
    </source>
</evidence>
<accession>C9LPG3</accession>
<dbReference type="EMBL" id="ACIM02000001">
    <property type="protein sequence ID" value="EEW97449.1"/>
    <property type="molecule type" value="Genomic_DNA"/>
</dbReference>
<dbReference type="AlphaFoldDB" id="C9LPG3"/>
<name>C9LPG3_9FIRM</name>
<proteinExistence type="predicted"/>
<dbReference type="HOGENOM" id="CLU_3167337_0_0_9"/>
<gene>
    <name evidence="1" type="ORF">GCWU000321_01443</name>
</gene>
<comment type="caution">
    <text evidence="1">The sequence shown here is derived from an EMBL/GenBank/DDBJ whole genome shotgun (WGS) entry which is preliminary data.</text>
</comment>
<dbReference type="Proteomes" id="UP000004736">
    <property type="component" value="Unassembled WGS sequence"/>
</dbReference>
<protein>
    <submittedName>
        <fullName evidence="1">Uncharacterized protein</fullName>
    </submittedName>
</protein>
<dbReference type="STRING" id="592028.GCWU000321_01443"/>
<keyword evidence="2" id="KW-1185">Reference proteome</keyword>